<organism evidence="2">
    <name type="scientific">Caldiarchaeum subterraneum</name>
    <dbReference type="NCBI Taxonomy" id="311458"/>
    <lineage>
        <taxon>Archaea</taxon>
        <taxon>Nitrososphaerota</taxon>
        <taxon>Candidatus Caldarchaeales</taxon>
        <taxon>Candidatus Caldarchaeaceae</taxon>
        <taxon>Candidatus Caldarchaeum</taxon>
    </lineage>
</organism>
<keyword evidence="1" id="KW-1133">Transmembrane helix</keyword>
<accession>A0A7J3VU28</accession>
<evidence type="ECO:0000313" key="2">
    <source>
        <dbReference type="EMBL" id="HHM44458.1"/>
    </source>
</evidence>
<feature type="transmembrane region" description="Helical" evidence="1">
    <location>
        <begin position="57"/>
        <end position="77"/>
    </location>
</feature>
<evidence type="ECO:0000256" key="1">
    <source>
        <dbReference type="SAM" id="Phobius"/>
    </source>
</evidence>
<feature type="transmembrane region" description="Helical" evidence="1">
    <location>
        <begin position="83"/>
        <end position="102"/>
    </location>
</feature>
<dbReference type="AlphaFoldDB" id="A0A7J3VU28"/>
<name>A0A7J3VU28_CALS0</name>
<comment type="caution">
    <text evidence="2">The sequence shown here is derived from an EMBL/GenBank/DDBJ whole genome shotgun (WGS) entry which is preliminary data.</text>
</comment>
<keyword evidence="1" id="KW-0812">Transmembrane</keyword>
<reference evidence="2" key="1">
    <citation type="journal article" date="2020" name="mSystems">
        <title>Genome- and Community-Level Interaction Insights into Carbon Utilization and Element Cycling Functions of Hydrothermarchaeota in Hydrothermal Sediment.</title>
        <authorList>
            <person name="Zhou Z."/>
            <person name="Liu Y."/>
            <person name="Xu W."/>
            <person name="Pan J."/>
            <person name="Luo Z.H."/>
            <person name="Li M."/>
        </authorList>
    </citation>
    <scope>NUCLEOTIDE SEQUENCE [LARGE SCALE GENOMIC DNA]</scope>
    <source>
        <strain evidence="2">SpSt-1074</strain>
    </source>
</reference>
<protein>
    <submittedName>
        <fullName evidence="2">Uncharacterized protein</fullName>
    </submittedName>
</protein>
<proteinExistence type="predicted"/>
<sequence>MISYGAGALIVVALSSGILLVLSGAGAVQLGVDKALGVLLTIFGAYSILYGVSSKDLVYYAVWGGVSTAAGLALLTTPLVNPAVVIGAALIFIAAVGALAALRKQ</sequence>
<keyword evidence="1" id="KW-0472">Membrane</keyword>
<feature type="transmembrane region" description="Helical" evidence="1">
    <location>
        <begin position="35"/>
        <end position="52"/>
    </location>
</feature>
<gene>
    <name evidence="2" type="ORF">ENM31_04085</name>
</gene>
<dbReference type="EMBL" id="DRXH01000141">
    <property type="protein sequence ID" value="HHM44458.1"/>
    <property type="molecule type" value="Genomic_DNA"/>
</dbReference>